<gene>
    <name evidence="1" type="ORF">F4820DRAFT_464616</name>
</gene>
<name>A0ACB9ZBM2_9PEZI</name>
<proteinExistence type="predicted"/>
<evidence type="ECO:0000313" key="1">
    <source>
        <dbReference type="EMBL" id="KAI4869033.1"/>
    </source>
</evidence>
<evidence type="ECO:0000313" key="2">
    <source>
        <dbReference type="Proteomes" id="UP001497700"/>
    </source>
</evidence>
<sequence length="551" mass="61979">MLKPIFLAALSLLIAYLYSKLKYKRFKQHARLPQMPSTLLLGHLKTLNDLINKGESDRHPDLLFSEMHKALGRPPIFFVDIRPVNRPLVIVSRHEIAEQISKASRAFPTSIPKTDMSYFLSLTGPTSILHAPDGKWKALRKRYSPAFAPKHLMTHLPCILEKTLIFVKHLDALAQTGEEFSFATLATNLTFDIIGAVVIDVDLEAQSLDPKHQGELVRLYSELFRTYWGDDFDIPWWLTPHVELKRHRLSKRIDVLMKDMIRRKYAEQQAHGGAKANKPRSILYLSLQDAENLSPELLDETCDQVKTFLLGGHDTVSSSISWVFYWLSRTPRALAAARSELDSLLGTEADPEAVCARLLSPGGPDTVHRMLYISAVIKETLRLQPPSATARYVEHGTGFTVRTPEGEDYCLDGTIIYNCESIIQRDPAVYGDSTDCFMPERWLSSAADGSNSNSNSNIPASAWRPFERGPRNCIGQEFAMIELRVIVAAIARRFDFTKVGLGELVLDENNQPVLGEDGSYGVKSQLYSTRQVNARPVDGMMMKVRLVPENS</sequence>
<organism evidence="1 2">
    <name type="scientific">Hypoxylon rubiginosum</name>
    <dbReference type="NCBI Taxonomy" id="110542"/>
    <lineage>
        <taxon>Eukaryota</taxon>
        <taxon>Fungi</taxon>
        <taxon>Dikarya</taxon>
        <taxon>Ascomycota</taxon>
        <taxon>Pezizomycotina</taxon>
        <taxon>Sordariomycetes</taxon>
        <taxon>Xylariomycetidae</taxon>
        <taxon>Xylariales</taxon>
        <taxon>Hypoxylaceae</taxon>
        <taxon>Hypoxylon</taxon>
    </lineage>
</organism>
<protein>
    <submittedName>
        <fullName evidence="1">Cytochrome P450</fullName>
    </submittedName>
</protein>
<reference evidence="1 2" key="1">
    <citation type="journal article" date="2022" name="New Phytol.">
        <title>Ecological generalism drives hyperdiversity of secondary metabolite gene clusters in xylarialean endophytes.</title>
        <authorList>
            <person name="Franco M.E.E."/>
            <person name="Wisecaver J.H."/>
            <person name="Arnold A.E."/>
            <person name="Ju Y.M."/>
            <person name="Slot J.C."/>
            <person name="Ahrendt S."/>
            <person name="Moore L.P."/>
            <person name="Eastman K.E."/>
            <person name="Scott K."/>
            <person name="Konkel Z."/>
            <person name="Mondo S.J."/>
            <person name="Kuo A."/>
            <person name="Hayes R.D."/>
            <person name="Haridas S."/>
            <person name="Andreopoulos B."/>
            <person name="Riley R."/>
            <person name="LaButti K."/>
            <person name="Pangilinan J."/>
            <person name="Lipzen A."/>
            <person name="Amirebrahimi M."/>
            <person name="Yan J."/>
            <person name="Adam C."/>
            <person name="Keymanesh K."/>
            <person name="Ng V."/>
            <person name="Louie K."/>
            <person name="Northen T."/>
            <person name="Drula E."/>
            <person name="Henrissat B."/>
            <person name="Hsieh H.M."/>
            <person name="Youens-Clark K."/>
            <person name="Lutzoni F."/>
            <person name="Miadlikowska J."/>
            <person name="Eastwood D.C."/>
            <person name="Hamelin R.C."/>
            <person name="Grigoriev I.V."/>
            <person name="U'Ren J.M."/>
        </authorList>
    </citation>
    <scope>NUCLEOTIDE SEQUENCE [LARGE SCALE GENOMIC DNA]</scope>
    <source>
        <strain evidence="1 2">CBS 119005</strain>
    </source>
</reference>
<accession>A0ACB9ZBM2</accession>
<dbReference type="EMBL" id="MU393433">
    <property type="protein sequence ID" value="KAI4869033.1"/>
    <property type="molecule type" value="Genomic_DNA"/>
</dbReference>
<comment type="caution">
    <text evidence="1">The sequence shown here is derived from an EMBL/GenBank/DDBJ whole genome shotgun (WGS) entry which is preliminary data.</text>
</comment>
<keyword evidence="2" id="KW-1185">Reference proteome</keyword>
<dbReference type="Proteomes" id="UP001497700">
    <property type="component" value="Unassembled WGS sequence"/>
</dbReference>